<reference evidence="1" key="1">
    <citation type="submission" date="2019-11" db="EMBL/GenBank/DDBJ databases">
        <title>Genomic insights into an expanded diversity of filamentous marine cyanobacteria reveals the extraordinary biosynthetic potential of Moorea and Okeania.</title>
        <authorList>
            <person name="Ferreira Leao T."/>
            <person name="Wang M."/>
            <person name="Moss N."/>
            <person name="Da Silva R."/>
            <person name="Sanders J."/>
            <person name="Nurk S."/>
            <person name="Gurevich A."/>
            <person name="Humphrey G."/>
            <person name="Reher R."/>
            <person name="Zhu Q."/>
            <person name="Belda-Ferre P."/>
            <person name="Glukhov E."/>
            <person name="Rex R."/>
            <person name="Dorrestein P.C."/>
            <person name="Knight R."/>
            <person name="Pevzner P."/>
            <person name="Gerwick W.H."/>
            <person name="Gerwick L."/>
        </authorList>
    </citation>
    <scope>NUCLEOTIDE SEQUENCE</scope>
    <source>
        <strain evidence="1">SIO1C4</strain>
    </source>
</reference>
<comment type="caution">
    <text evidence="1">The sequence shown here is derived from an EMBL/GenBank/DDBJ whole genome shotgun (WGS) entry which is preliminary data.</text>
</comment>
<evidence type="ECO:0000313" key="1">
    <source>
        <dbReference type="EMBL" id="NER28625.1"/>
    </source>
</evidence>
<protein>
    <submittedName>
        <fullName evidence="1">Uncharacterized protein</fullName>
    </submittedName>
</protein>
<proteinExistence type="predicted"/>
<dbReference type="AlphaFoldDB" id="A0A6B3NCH5"/>
<dbReference type="EMBL" id="JAAHFQ010000239">
    <property type="protein sequence ID" value="NER28625.1"/>
    <property type="molecule type" value="Genomic_DNA"/>
</dbReference>
<gene>
    <name evidence="1" type="ORF">F6J89_13580</name>
</gene>
<organism evidence="1">
    <name type="scientific">Symploca sp. SIO1C4</name>
    <dbReference type="NCBI Taxonomy" id="2607765"/>
    <lineage>
        <taxon>Bacteria</taxon>
        <taxon>Bacillati</taxon>
        <taxon>Cyanobacteriota</taxon>
        <taxon>Cyanophyceae</taxon>
        <taxon>Coleofasciculales</taxon>
        <taxon>Coleofasciculaceae</taxon>
        <taxon>Symploca</taxon>
    </lineage>
</organism>
<sequence length="613" mass="65964">MPVEANDGLRFILIPRDDLIDNFENRTEWPRFSCPQANQLFLEFGELRIDNDLTVNSAITTNQLSVNGSVTGSLTVDNDLTVNGAITTNQLSVTSSITTPLTIDNTLTVNSAIATNKLSVTGSITSPLTIDDSLTVNGAVTTNHLNVTGSIMAPLTVEGALNFSTTGTLLFHNTNAAGAPEGDGFRIRYDNNFFGTNVDALVIEKTDGNQNTPDGGIIFANTGKDGIVQSSLVIRGNGNIGIGTEDPKVKLEVNGEIRSRGSSGGILRAYNPDDDRASVFLGWKDNIARIRIGGNGGTESGATNGLDIQSVSDKSLLRVSGQGDLKISGDFQFPNSQGGFAKLTPRKYNNESSFKKNNVKLSLGSGGLFPRIRRILEYEFAVGHTYSSFVARPTNTFQMVTNFVKKFSVNQDGDAYFAGSKGGYVVDYFVNRVGDTLEQGDVVVISKHQVSHYSGSQNNIPIPEVDLTNIPYNSCVCGIVAKVTTEKDLPYVEVEFQTQPEMQPEEIEKLEVSDIEVPHPLKAFAAESKEDLDITKIPDQQMGTMVTLGAFAHCKVDADIAPIQVGDLLTTSSTRGHAQKVLERERTTGAIIGKALQSLAKGKGKIPVLVMLQ</sequence>
<accession>A0A6B3NCH5</accession>
<name>A0A6B3NCH5_9CYAN</name>